<name>A0A8K0I191_COCNU</name>
<dbReference type="Proteomes" id="UP000797356">
    <property type="component" value="Chromosome 2"/>
</dbReference>
<evidence type="ECO:0000313" key="1">
    <source>
        <dbReference type="EMBL" id="KAG1331782.1"/>
    </source>
</evidence>
<reference evidence="1" key="1">
    <citation type="journal article" date="2017" name="Gigascience">
        <title>The genome draft of coconut (Cocos nucifera).</title>
        <authorList>
            <person name="Xiao Y."/>
            <person name="Xu P."/>
            <person name="Fan H."/>
            <person name="Baudouin L."/>
            <person name="Xia W."/>
            <person name="Bocs S."/>
            <person name="Xu J."/>
            <person name="Li Q."/>
            <person name="Guo A."/>
            <person name="Zhou L."/>
            <person name="Li J."/>
            <person name="Wu Y."/>
            <person name="Ma Z."/>
            <person name="Armero A."/>
            <person name="Issali A.E."/>
            <person name="Liu N."/>
            <person name="Peng M."/>
            <person name="Yang Y."/>
        </authorList>
    </citation>
    <scope>NUCLEOTIDE SEQUENCE</scope>
    <source>
        <tissue evidence="1">Spear leaf of Hainan Tall coconut</tissue>
    </source>
</reference>
<keyword evidence="2" id="KW-1185">Reference proteome</keyword>
<organism evidence="1 2">
    <name type="scientific">Cocos nucifera</name>
    <name type="common">Coconut palm</name>
    <dbReference type="NCBI Taxonomy" id="13894"/>
    <lineage>
        <taxon>Eukaryota</taxon>
        <taxon>Viridiplantae</taxon>
        <taxon>Streptophyta</taxon>
        <taxon>Embryophyta</taxon>
        <taxon>Tracheophyta</taxon>
        <taxon>Spermatophyta</taxon>
        <taxon>Magnoliopsida</taxon>
        <taxon>Liliopsida</taxon>
        <taxon>Arecaceae</taxon>
        <taxon>Arecoideae</taxon>
        <taxon>Cocoseae</taxon>
        <taxon>Attaleinae</taxon>
        <taxon>Cocos</taxon>
    </lineage>
</organism>
<dbReference type="EMBL" id="CM017873">
    <property type="protein sequence ID" value="KAG1331782.1"/>
    <property type="molecule type" value="Genomic_DNA"/>
</dbReference>
<sequence length="87" mass="9538">MYRVRVLQSCYWDALAELEEGNVAPDHGGATDYDGEFLDDLKLMSLESSPDSTVVALKMGEPILKLRRPGEAEASTGMRMRTGSSLT</sequence>
<protein>
    <submittedName>
        <fullName evidence="1">Uncharacterized protein</fullName>
    </submittedName>
</protein>
<gene>
    <name evidence="1" type="ORF">COCNU_02G017500</name>
</gene>
<accession>A0A8K0I191</accession>
<dbReference type="AlphaFoldDB" id="A0A8K0I191"/>
<comment type="caution">
    <text evidence="1">The sequence shown here is derived from an EMBL/GenBank/DDBJ whole genome shotgun (WGS) entry which is preliminary data.</text>
</comment>
<evidence type="ECO:0000313" key="2">
    <source>
        <dbReference type="Proteomes" id="UP000797356"/>
    </source>
</evidence>
<proteinExistence type="predicted"/>
<reference evidence="1" key="2">
    <citation type="submission" date="2019-07" db="EMBL/GenBank/DDBJ databases">
        <authorList>
            <person name="Yang Y."/>
            <person name="Bocs S."/>
            <person name="Baudouin L."/>
        </authorList>
    </citation>
    <scope>NUCLEOTIDE SEQUENCE</scope>
    <source>
        <tissue evidence="1">Spear leaf of Hainan Tall coconut</tissue>
    </source>
</reference>